<dbReference type="EMBL" id="KQ086035">
    <property type="protein sequence ID" value="KLO10134.1"/>
    <property type="molecule type" value="Genomic_DNA"/>
</dbReference>
<protein>
    <recommendedName>
        <fullName evidence="1">Zn(2)-C6 fungal-type domain-containing protein</fullName>
    </recommendedName>
</protein>
<accession>A0A0H2REB5</accession>
<dbReference type="Proteomes" id="UP000053477">
    <property type="component" value="Unassembled WGS sequence"/>
</dbReference>
<dbReference type="GO" id="GO:0000981">
    <property type="term" value="F:DNA-binding transcription factor activity, RNA polymerase II-specific"/>
    <property type="evidence" value="ECO:0007669"/>
    <property type="project" value="InterPro"/>
</dbReference>
<evidence type="ECO:0000313" key="2">
    <source>
        <dbReference type="EMBL" id="KLO10134.1"/>
    </source>
</evidence>
<dbReference type="PROSITE" id="PS00463">
    <property type="entry name" value="ZN2_CY6_FUNGAL_1"/>
    <property type="match status" value="1"/>
</dbReference>
<dbReference type="InParanoid" id="A0A0H2REB5"/>
<dbReference type="SUPFAM" id="SSF57701">
    <property type="entry name" value="Zn2/Cys6 DNA-binding domain"/>
    <property type="match status" value="1"/>
</dbReference>
<dbReference type="InterPro" id="IPR001138">
    <property type="entry name" value="Zn2Cys6_DnaBD"/>
</dbReference>
<gene>
    <name evidence="2" type="ORF">SCHPADRAFT_943109</name>
</gene>
<feature type="domain" description="Zn(2)-C6 fungal-type" evidence="1">
    <location>
        <begin position="37"/>
        <end position="66"/>
    </location>
</feature>
<evidence type="ECO:0000259" key="1">
    <source>
        <dbReference type="PROSITE" id="PS00463"/>
    </source>
</evidence>
<evidence type="ECO:0000313" key="3">
    <source>
        <dbReference type="Proteomes" id="UP000053477"/>
    </source>
</evidence>
<proteinExistence type="predicted"/>
<reference evidence="2 3" key="1">
    <citation type="submission" date="2015-04" db="EMBL/GenBank/DDBJ databases">
        <title>Complete genome sequence of Schizopora paradoxa KUC8140, a cosmopolitan wood degrader in East Asia.</title>
        <authorList>
            <consortium name="DOE Joint Genome Institute"/>
            <person name="Min B."/>
            <person name="Park H."/>
            <person name="Jang Y."/>
            <person name="Kim J.-J."/>
            <person name="Kim K.H."/>
            <person name="Pangilinan J."/>
            <person name="Lipzen A."/>
            <person name="Riley R."/>
            <person name="Grigoriev I.V."/>
            <person name="Spatafora J.W."/>
            <person name="Choi I.-G."/>
        </authorList>
    </citation>
    <scope>NUCLEOTIDE SEQUENCE [LARGE SCALE GENOMIC DNA]</scope>
    <source>
        <strain evidence="2 3">KUC8140</strain>
    </source>
</reference>
<sequence>MQAAANTTTTNADALVFRYETDATMAAQGGRTAAFRACMACKASHKKCEPQLDRPCKRCELKNKVCEQQDA</sequence>
<organism evidence="2 3">
    <name type="scientific">Schizopora paradoxa</name>
    <dbReference type="NCBI Taxonomy" id="27342"/>
    <lineage>
        <taxon>Eukaryota</taxon>
        <taxon>Fungi</taxon>
        <taxon>Dikarya</taxon>
        <taxon>Basidiomycota</taxon>
        <taxon>Agaricomycotina</taxon>
        <taxon>Agaricomycetes</taxon>
        <taxon>Hymenochaetales</taxon>
        <taxon>Schizoporaceae</taxon>
        <taxon>Schizopora</taxon>
    </lineage>
</organism>
<keyword evidence="3" id="KW-1185">Reference proteome</keyword>
<dbReference type="AlphaFoldDB" id="A0A0H2REB5"/>
<dbReference type="GO" id="GO:0008270">
    <property type="term" value="F:zinc ion binding"/>
    <property type="evidence" value="ECO:0007669"/>
    <property type="project" value="InterPro"/>
</dbReference>
<name>A0A0H2REB5_9AGAM</name>
<dbReference type="InterPro" id="IPR036864">
    <property type="entry name" value="Zn2-C6_fun-type_DNA-bd_sf"/>
</dbReference>